<dbReference type="CDD" id="cd02440">
    <property type="entry name" value="AdoMet_MTases"/>
    <property type="match status" value="1"/>
</dbReference>
<proteinExistence type="predicted"/>
<dbReference type="Gene3D" id="3.40.50.150">
    <property type="entry name" value="Vaccinia Virus protein VP39"/>
    <property type="match status" value="1"/>
</dbReference>
<reference evidence="3" key="1">
    <citation type="journal article" date="2019" name="Int. J. Syst. Evol. Microbiol.">
        <title>The Global Catalogue of Microorganisms (GCM) 10K type strain sequencing project: providing services to taxonomists for standard genome sequencing and annotation.</title>
        <authorList>
            <consortium name="The Broad Institute Genomics Platform"/>
            <consortium name="The Broad Institute Genome Sequencing Center for Infectious Disease"/>
            <person name="Wu L."/>
            <person name="Ma J."/>
        </authorList>
    </citation>
    <scope>NUCLEOTIDE SEQUENCE [LARGE SCALE GENOMIC DNA]</scope>
    <source>
        <strain evidence="3">CCM 7855</strain>
    </source>
</reference>
<accession>A0ABQ1UNY7</accession>
<evidence type="ECO:0000313" key="3">
    <source>
        <dbReference type="Proteomes" id="UP000632454"/>
    </source>
</evidence>
<dbReference type="InterPro" id="IPR029063">
    <property type="entry name" value="SAM-dependent_MTases_sf"/>
</dbReference>
<evidence type="ECO:0000259" key="1">
    <source>
        <dbReference type="Pfam" id="PF13649"/>
    </source>
</evidence>
<protein>
    <submittedName>
        <fullName evidence="2">Methyltransferase</fullName>
    </submittedName>
</protein>
<dbReference type="PANTHER" id="PTHR43591">
    <property type="entry name" value="METHYLTRANSFERASE"/>
    <property type="match status" value="1"/>
</dbReference>
<dbReference type="Pfam" id="PF13649">
    <property type="entry name" value="Methyltransf_25"/>
    <property type="match status" value="1"/>
</dbReference>
<sequence length="250" mass="26853">MVNGSGAALIRPGTVGGGPTRFCAYPADMDDIERAALRTTYDVVAESYANLLPDCSFEADVDIAMIDHFIELAPGRRILDAGCGAGRIVSHLKSLNPELRVSGVDLSEEMVRRTLARGAADDVVQGDLSRLPHTDGRFDGVLAWYSIIHFSPDDLIGPLAEFRRVLRPGGVVLVAFQAGTGRRNITRAYGHDVDMTAFRHSAEDVVEAMRAVGLETVARLERAARPVDAHPQGFVVGRRSDDSVAGVSSV</sequence>
<dbReference type="EMBL" id="BMCS01000001">
    <property type="protein sequence ID" value="GGF21861.1"/>
    <property type="molecule type" value="Genomic_DNA"/>
</dbReference>
<name>A0ABQ1UNY7_9NOCA</name>
<gene>
    <name evidence="2" type="ORF">GCM10007298_17270</name>
</gene>
<comment type="caution">
    <text evidence="2">The sequence shown here is derived from an EMBL/GenBank/DDBJ whole genome shotgun (WGS) entry which is preliminary data.</text>
</comment>
<organism evidence="2 3">
    <name type="scientific">Williamsia phyllosphaerae</name>
    <dbReference type="NCBI Taxonomy" id="885042"/>
    <lineage>
        <taxon>Bacteria</taxon>
        <taxon>Bacillati</taxon>
        <taxon>Actinomycetota</taxon>
        <taxon>Actinomycetes</taxon>
        <taxon>Mycobacteriales</taxon>
        <taxon>Nocardiaceae</taxon>
        <taxon>Williamsia</taxon>
    </lineage>
</organism>
<evidence type="ECO:0000313" key="2">
    <source>
        <dbReference type="EMBL" id="GGF21861.1"/>
    </source>
</evidence>
<keyword evidence="3" id="KW-1185">Reference proteome</keyword>
<dbReference type="Proteomes" id="UP000632454">
    <property type="component" value="Unassembled WGS sequence"/>
</dbReference>
<dbReference type="GO" id="GO:0032259">
    <property type="term" value="P:methylation"/>
    <property type="evidence" value="ECO:0007669"/>
    <property type="project" value="UniProtKB-KW"/>
</dbReference>
<keyword evidence="2" id="KW-0808">Transferase</keyword>
<feature type="domain" description="Methyltransferase" evidence="1">
    <location>
        <begin position="78"/>
        <end position="170"/>
    </location>
</feature>
<dbReference type="GO" id="GO:0008168">
    <property type="term" value="F:methyltransferase activity"/>
    <property type="evidence" value="ECO:0007669"/>
    <property type="project" value="UniProtKB-KW"/>
</dbReference>
<keyword evidence="2" id="KW-0489">Methyltransferase</keyword>
<dbReference type="SUPFAM" id="SSF53335">
    <property type="entry name" value="S-adenosyl-L-methionine-dependent methyltransferases"/>
    <property type="match status" value="1"/>
</dbReference>
<dbReference type="InterPro" id="IPR041698">
    <property type="entry name" value="Methyltransf_25"/>
</dbReference>